<accession>A0A6G0WQI4</accession>
<dbReference type="EMBL" id="VJMJ01000162">
    <property type="protein sequence ID" value="KAF0729646.1"/>
    <property type="molecule type" value="Genomic_DNA"/>
</dbReference>
<dbReference type="Proteomes" id="UP000481153">
    <property type="component" value="Unassembled WGS sequence"/>
</dbReference>
<name>A0A6G0WQI4_9STRA</name>
<dbReference type="AlphaFoldDB" id="A0A6G0WQI4"/>
<dbReference type="VEuPathDB" id="FungiDB:AeMF1_018854"/>
<organism evidence="1 2">
    <name type="scientific">Aphanomyces euteiches</name>
    <dbReference type="NCBI Taxonomy" id="100861"/>
    <lineage>
        <taxon>Eukaryota</taxon>
        <taxon>Sar</taxon>
        <taxon>Stramenopiles</taxon>
        <taxon>Oomycota</taxon>
        <taxon>Saprolegniomycetes</taxon>
        <taxon>Saprolegniales</taxon>
        <taxon>Verrucalvaceae</taxon>
        <taxon>Aphanomyces</taxon>
    </lineage>
</organism>
<proteinExistence type="predicted"/>
<sequence>MNYYHQQLPRHQRTEYIMRLLYDSYASNLKHANPDVFAALALKIERILLRSFPNDVDIPPQVLEAQMRHVIERILFSKETVALQPNNYTVDELLYEV</sequence>
<reference evidence="1 2" key="1">
    <citation type="submission" date="2019-07" db="EMBL/GenBank/DDBJ databases">
        <title>Genomics analysis of Aphanomyces spp. identifies a new class of oomycete effector associated with host adaptation.</title>
        <authorList>
            <person name="Gaulin E."/>
        </authorList>
    </citation>
    <scope>NUCLEOTIDE SEQUENCE [LARGE SCALE GENOMIC DNA]</scope>
    <source>
        <strain evidence="1 2">ATCC 201684</strain>
    </source>
</reference>
<keyword evidence="2" id="KW-1185">Reference proteome</keyword>
<dbReference type="OrthoDB" id="62666at2759"/>
<evidence type="ECO:0000313" key="1">
    <source>
        <dbReference type="EMBL" id="KAF0729646.1"/>
    </source>
</evidence>
<gene>
    <name evidence="1" type="ORF">Ae201684_012707</name>
</gene>
<protein>
    <submittedName>
        <fullName evidence="1">Uncharacterized protein</fullName>
    </submittedName>
</protein>
<evidence type="ECO:0000313" key="2">
    <source>
        <dbReference type="Proteomes" id="UP000481153"/>
    </source>
</evidence>
<comment type="caution">
    <text evidence="1">The sequence shown here is derived from an EMBL/GenBank/DDBJ whole genome shotgun (WGS) entry which is preliminary data.</text>
</comment>